<reference evidence="2" key="1">
    <citation type="submission" date="2019-04" db="EMBL/GenBank/DDBJ databases">
        <authorList>
            <person name="Alioto T."/>
            <person name="Alioto T."/>
        </authorList>
    </citation>
    <scope>NUCLEOTIDE SEQUENCE [LARGE SCALE GENOMIC DNA]</scope>
</reference>
<dbReference type="EMBL" id="CABDUW010001259">
    <property type="protein sequence ID" value="VTJ80055.1"/>
    <property type="molecule type" value="Genomic_DNA"/>
</dbReference>
<evidence type="ECO:0000313" key="3">
    <source>
        <dbReference type="Proteomes" id="UP000335636"/>
    </source>
</evidence>
<name>A0A5E4CE72_MARMO</name>
<evidence type="ECO:0000256" key="1">
    <source>
        <dbReference type="SAM" id="MobiDB-lite"/>
    </source>
</evidence>
<comment type="caution">
    <text evidence="2">The sequence shown here is derived from an EMBL/GenBank/DDBJ whole genome shotgun (WGS) entry which is preliminary data.</text>
</comment>
<accession>A0A5E4CE72</accession>
<dbReference type="AlphaFoldDB" id="A0A5E4CE72"/>
<sequence length="130" mass="14613">MGQRRPSHPAPRQMRPPREASSGPQIQTDEVSQGDLQGDSDNVSSCPGEGVSDCVQSDLFPQRRVDSPELTAGRSFSERPRMDWSHPRSEAEECLSGAPLYSGPKPRFWRQIWREGREEMDPGRAPKCYS</sequence>
<protein>
    <submittedName>
        <fullName evidence="2">Uncharacterized protein</fullName>
    </submittedName>
</protein>
<organism evidence="2 3">
    <name type="scientific">Marmota monax</name>
    <name type="common">Woodchuck</name>
    <dbReference type="NCBI Taxonomy" id="9995"/>
    <lineage>
        <taxon>Eukaryota</taxon>
        <taxon>Metazoa</taxon>
        <taxon>Chordata</taxon>
        <taxon>Craniata</taxon>
        <taxon>Vertebrata</taxon>
        <taxon>Euteleostomi</taxon>
        <taxon>Mammalia</taxon>
        <taxon>Eutheria</taxon>
        <taxon>Euarchontoglires</taxon>
        <taxon>Glires</taxon>
        <taxon>Rodentia</taxon>
        <taxon>Sciuromorpha</taxon>
        <taxon>Sciuridae</taxon>
        <taxon>Xerinae</taxon>
        <taxon>Marmotini</taxon>
        <taxon>Marmota</taxon>
    </lineage>
</organism>
<proteinExistence type="predicted"/>
<feature type="compositionally biased region" description="Polar residues" evidence="1">
    <location>
        <begin position="22"/>
        <end position="45"/>
    </location>
</feature>
<dbReference type="Proteomes" id="UP000335636">
    <property type="component" value="Unassembled WGS sequence"/>
</dbReference>
<evidence type="ECO:0000313" key="2">
    <source>
        <dbReference type="EMBL" id="VTJ80055.1"/>
    </source>
</evidence>
<feature type="compositionally biased region" description="Basic and acidic residues" evidence="1">
    <location>
        <begin position="76"/>
        <end position="90"/>
    </location>
</feature>
<gene>
    <name evidence="2" type="ORF">MONAX_5E022288</name>
</gene>
<keyword evidence="3" id="KW-1185">Reference proteome</keyword>
<feature type="region of interest" description="Disordered" evidence="1">
    <location>
        <begin position="1"/>
        <end position="90"/>
    </location>
</feature>